<gene>
    <name evidence="7" type="ORF">H696_03150</name>
</gene>
<feature type="domain" description="Tyrosine specific protein phosphatases" evidence="6">
    <location>
        <begin position="351"/>
        <end position="417"/>
    </location>
</feature>
<dbReference type="InterPro" id="IPR003595">
    <property type="entry name" value="Tyr_Pase_cat"/>
</dbReference>
<dbReference type="InterPro" id="IPR050561">
    <property type="entry name" value="PTP"/>
</dbReference>
<dbReference type="RefSeq" id="XP_009495315.1">
    <property type="nucleotide sequence ID" value="XM_009497040.1"/>
</dbReference>
<evidence type="ECO:0000256" key="1">
    <source>
        <dbReference type="ARBA" id="ARBA00007315"/>
    </source>
</evidence>
<name>A0A058Z905_FONAL</name>
<protein>
    <recommendedName>
        <fullName evidence="2">protein-tyrosine-phosphatase</fullName>
        <ecNumber evidence="2">3.1.3.48</ecNumber>
    </recommendedName>
</protein>
<dbReference type="EMBL" id="KB932204">
    <property type="protein sequence ID" value="KCV70799.1"/>
    <property type="molecule type" value="Genomic_DNA"/>
</dbReference>
<dbReference type="Gene3D" id="3.90.190.10">
    <property type="entry name" value="Protein tyrosine phosphatase superfamily"/>
    <property type="match status" value="2"/>
</dbReference>
<accession>A0A058Z905</accession>
<dbReference type="STRING" id="691883.A0A058Z905"/>
<evidence type="ECO:0000313" key="7">
    <source>
        <dbReference type="EMBL" id="KCV70799.1"/>
    </source>
</evidence>
<dbReference type="PROSITE" id="PS50056">
    <property type="entry name" value="TYR_PHOSPHATASE_2"/>
    <property type="match status" value="1"/>
</dbReference>
<dbReference type="PANTHER" id="PTHR23339">
    <property type="entry name" value="TYROSINE SPECIFIC PROTEIN PHOSPHATASE AND DUAL SPECIFICITY PROTEIN PHOSPHATASE"/>
    <property type="match status" value="1"/>
</dbReference>
<dbReference type="InterPro" id="IPR016130">
    <property type="entry name" value="Tyr_Pase_AS"/>
</dbReference>
<sequence>MTPTSRHDLSIIASALLNEVVLLPHPQGGPQVGLWFAPYHLLDDCHKLSLPYDSTFLPGPDVPPAAAQRRPSSPRDHASSSTNASALLVSMGHVVTPYTSFLLDFGPLNIAQSVRLGHFIKQHISTLSQAPDLIVLICDQESQEDCSNAVVLLGAYVTLFHDAQWTAIDRYVNECMRSQPNGQLKLFRDPSYWTPPATFANLSPRDCLAGLIHARDLGWFDLSTFSVQEYLFRDHPNQGDWNWVVPPPEARRKTLATRQRLIQQGKLSPVKSTAAQVEDRCCGLLAFAGPDLAVPHQHPSIYVDPFKSQGISTVVRLNNANYDRAYFQHQGFDHFDMIYPDGHNPPDVVLQQFLALVLREYSRNGSIALHCMAGLGRTGTLICASMLAFAGFPGPMSAIGYLRLMRPGSVVGPQQVYLLEYLPQFHRIARELLMAAPPPSPIRLHSSVLGEKVMATLPTTNPFPLTMSETVAGAYETDQEPVLQPRKEATSMGTYTARVVSPGTRLPPRTGSGTP</sequence>
<dbReference type="SMART" id="SM00404">
    <property type="entry name" value="PTPc_motif"/>
    <property type="match status" value="1"/>
</dbReference>
<keyword evidence="3" id="KW-0378">Hydrolase</keyword>
<evidence type="ECO:0000259" key="6">
    <source>
        <dbReference type="PROSITE" id="PS50056"/>
    </source>
</evidence>
<dbReference type="GO" id="GO:0004725">
    <property type="term" value="F:protein tyrosine phosphatase activity"/>
    <property type="evidence" value="ECO:0007669"/>
    <property type="project" value="UniProtKB-EC"/>
</dbReference>
<keyword evidence="8" id="KW-1185">Reference proteome</keyword>
<reference evidence="7" key="1">
    <citation type="submission" date="2013-04" db="EMBL/GenBank/DDBJ databases">
        <title>The Genome Sequence of Fonticula alba ATCC 38817.</title>
        <authorList>
            <consortium name="The Broad Institute Genomics Platform"/>
            <person name="Russ C."/>
            <person name="Cuomo C."/>
            <person name="Burger G."/>
            <person name="Gray M.W."/>
            <person name="Holland P.W.H."/>
            <person name="King N."/>
            <person name="Lang F.B.F."/>
            <person name="Roger A.J."/>
            <person name="Ruiz-Trillo I."/>
            <person name="Brown M."/>
            <person name="Walker B."/>
            <person name="Young S."/>
            <person name="Zeng Q."/>
            <person name="Gargeya S."/>
            <person name="Fitzgerald M."/>
            <person name="Haas B."/>
            <person name="Abouelleil A."/>
            <person name="Allen A.W."/>
            <person name="Alvarado L."/>
            <person name="Arachchi H.M."/>
            <person name="Berlin A.M."/>
            <person name="Chapman S.B."/>
            <person name="Gainer-Dewar J."/>
            <person name="Goldberg J."/>
            <person name="Griggs A."/>
            <person name="Gujja S."/>
            <person name="Hansen M."/>
            <person name="Howarth C."/>
            <person name="Imamovic A."/>
            <person name="Ireland A."/>
            <person name="Larimer J."/>
            <person name="McCowan C."/>
            <person name="Murphy C."/>
            <person name="Pearson M."/>
            <person name="Poon T.W."/>
            <person name="Priest M."/>
            <person name="Roberts A."/>
            <person name="Saif S."/>
            <person name="Shea T."/>
            <person name="Sisk P."/>
            <person name="Sykes S."/>
            <person name="Wortman J."/>
            <person name="Nusbaum C."/>
            <person name="Birren B."/>
        </authorList>
    </citation>
    <scope>NUCLEOTIDE SEQUENCE [LARGE SCALE GENOMIC DNA]</scope>
    <source>
        <strain evidence="7">ATCC 38817</strain>
    </source>
</reference>
<dbReference type="eggNOG" id="KOG1720">
    <property type="taxonomic scope" value="Eukaryota"/>
</dbReference>
<organism evidence="7">
    <name type="scientific">Fonticula alba</name>
    <name type="common">Slime mold</name>
    <dbReference type="NCBI Taxonomy" id="691883"/>
    <lineage>
        <taxon>Eukaryota</taxon>
        <taxon>Rotosphaerida</taxon>
        <taxon>Fonticulaceae</taxon>
        <taxon>Fonticula</taxon>
    </lineage>
</organism>
<dbReference type="FunFam" id="3.90.190.10:FF:000006">
    <property type="entry name" value="Dual specificity protein phosphatase CDC14B"/>
    <property type="match status" value="1"/>
</dbReference>
<keyword evidence="4" id="KW-0904">Protein phosphatase</keyword>
<dbReference type="PROSITE" id="PS00383">
    <property type="entry name" value="TYR_PHOSPHATASE_1"/>
    <property type="match status" value="1"/>
</dbReference>
<dbReference type="EC" id="3.1.3.48" evidence="2"/>
<dbReference type="AlphaFoldDB" id="A0A058Z905"/>
<dbReference type="InterPro" id="IPR029021">
    <property type="entry name" value="Prot-tyrosine_phosphatase-like"/>
</dbReference>
<evidence type="ECO:0000256" key="5">
    <source>
        <dbReference type="SAM" id="MobiDB-lite"/>
    </source>
</evidence>
<dbReference type="Pfam" id="PF14671">
    <property type="entry name" value="DSPn"/>
    <property type="match status" value="1"/>
</dbReference>
<feature type="region of interest" description="Disordered" evidence="5">
    <location>
        <begin position="61"/>
        <end position="80"/>
    </location>
</feature>
<proteinExistence type="inferred from homology"/>
<dbReference type="GeneID" id="20527875"/>
<evidence type="ECO:0000256" key="3">
    <source>
        <dbReference type="ARBA" id="ARBA00022801"/>
    </source>
</evidence>
<evidence type="ECO:0000313" key="8">
    <source>
        <dbReference type="Proteomes" id="UP000030693"/>
    </source>
</evidence>
<dbReference type="Proteomes" id="UP000030693">
    <property type="component" value="Unassembled WGS sequence"/>
</dbReference>
<dbReference type="InterPro" id="IPR029260">
    <property type="entry name" value="DSPn"/>
</dbReference>
<dbReference type="InterPro" id="IPR000387">
    <property type="entry name" value="Tyr_Pase_dom"/>
</dbReference>
<dbReference type="SUPFAM" id="SSF52799">
    <property type="entry name" value="(Phosphotyrosine protein) phosphatases II"/>
    <property type="match status" value="2"/>
</dbReference>
<evidence type="ECO:0000256" key="4">
    <source>
        <dbReference type="ARBA" id="ARBA00022912"/>
    </source>
</evidence>
<evidence type="ECO:0000256" key="2">
    <source>
        <dbReference type="ARBA" id="ARBA00013064"/>
    </source>
</evidence>
<comment type="similarity">
    <text evidence="1">Belongs to the protein-tyrosine phosphatase family. Non-receptor class CDC14 subfamily.</text>
</comment>
<dbReference type="Pfam" id="PF22785">
    <property type="entry name" value="Tc-R-P"/>
    <property type="match status" value="1"/>
</dbReference>
<dbReference type="OrthoDB" id="266663at2759"/>